<evidence type="ECO:0000313" key="2">
    <source>
        <dbReference type="Proteomes" id="UP000189670"/>
    </source>
</evidence>
<accession>A0A1V1NR87</accession>
<name>A0A1V1NR87_9BACT</name>
<sequence>DSLQITKTLLDNEIYNLLAEIDQKIAEITYWKTAYENCRANCIPEVEYVLNLKHGWNLVSAPPYDGTIETTPADLELVMYYYSSEKRSYVPTNTFISDKGHWIKVDEDCELRVVK</sequence>
<reference evidence="2" key="1">
    <citation type="submission" date="2012-11" db="EMBL/GenBank/DDBJ databases">
        <authorList>
            <person name="Lucero-Rivera Y.E."/>
            <person name="Tovar-Ramirez D."/>
        </authorList>
    </citation>
    <scope>NUCLEOTIDE SEQUENCE [LARGE SCALE GENOMIC DNA]</scope>
    <source>
        <strain evidence="2">Araruama</strain>
    </source>
</reference>
<dbReference type="Proteomes" id="UP000189670">
    <property type="component" value="Unassembled WGS sequence"/>
</dbReference>
<dbReference type="AlphaFoldDB" id="A0A1V1NR87"/>
<evidence type="ECO:0000313" key="1">
    <source>
        <dbReference type="EMBL" id="ETR65101.1"/>
    </source>
</evidence>
<protein>
    <submittedName>
        <fullName evidence="1">Uncharacterized protein</fullName>
    </submittedName>
</protein>
<dbReference type="EMBL" id="ATBP01003213">
    <property type="protein sequence ID" value="ETR65101.1"/>
    <property type="molecule type" value="Genomic_DNA"/>
</dbReference>
<proteinExistence type="predicted"/>
<gene>
    <name evidence="1" type="ORF">OMM_14822</name>
</gene>
<organism evidence="1 2">
    <name type="scientific">Candidatus Magnetoglobus multicellularis str. Araruama</name>
    <dbReference type="NCBI Taxonomy" id="890399"/>
    <lineage>
        <taxon>Bacteria</taxon>
        <taxon>Pseudomonadati</taxon>
        <taxon>Thermodesulfobacteriota</taxon>
        <taxon>Desulfobacteria</taxon>
        <taxon>Desulfobacterales</taxon>
        <taxon>Desulfobacteraceae</taxon>
        <taxon>Candidatus Magnetoglobus</taxon>
    </lineage>
</organism>
<comment type="caution">
    <text evidence="1">The sequence shown here is derived from an EMBL/GenBank/DDBJ whole genome shotgun (WGS) entry which is preliminary data.</text>
</comment>
<feature type="non-terminal residue" evidence="1">
    <location>
        <position position="1"/>
    </location>
</feature>